<keyword evidence="1" id="KW-0812">Transmembrane</keyword>
<feature type="chain" id="PRO_5043842489" description="TNFR-Cys domain-containing protein" evidence="2">
    <location>
        <begin position="19"/>
        <end position="192"/>
    </location>
</feature>
<dbReference type="EMBL" id="BMAT01009984">
    <property type="protein sequence ID" value="GFS17847.1"/>
    <property type="molecule type" value="Genomic_DNA"/>
</dbReference>
<dbReference type="AlphaFoldDB" id="A0AAV4JA50"/>
<evidence type="ECO:0000256" key="2">
    <source>
        <dbReference type="SAM" id="SignalP"/>
    </source>
</evidence>
<evidence type="ECO:0000313" key="4">
    <source>
        <dbReference type="Proteomes" id="UP000762676"/>
    </source>
</evidence>
<keyword evidence="1" id="KW-1133">Transmembrane helix</keyword>
<accession>A0AAV4JA50</accession>
<evidence type="ECO:0008006" key="5">
    <source>
        <dbReference type="Google" id="ProtNLM"/>
    </source>
</evidence>
<feature type="transmembrane region" description="Helical" evidence="1">
    <location>
        <begin position="167"/>
        <end position="191"/>
    </location>
</feature>
<keyword evidence="2" id="KW-0732">Signal</keyword>
<keyword evidence="4" id="KW-1185">Reference proteome</keyword>
<comment type="caution">
    <text evidence="3">The sequence shown here is derived from an EMBL/GenBank/DDBJ whole genome shotgun (WGS) entry which is preliminary data.</text>
</comment>
<name>A0AAV4JA50_9GAST</name>
<sequence>MIWLLLISFVLTASVVLPSAVPTPDISLPWEDPVEWPGPQRRHFCPSADCLQCPRSCTGLDPSSRFRVTGLSRLGPTRLPPLVSERRTTTTTPTVLLPKLATNTLTPVLTSDTEWQGQAVKVKSSSGPAKLGNVESHLISLLSTKEGDRLKNPFLPSSDSKTDGKNISIYTIGSAAGILLLIFFIILLAIAL</sequence>
<keyword evidence="1" id="KW-0472">Membrane</keyword>
<organism evidence="3 4">
    <name type="scientific">Elysia marginata</name>
    <dbReference type="NCBI Taxonomy" id="1093978"/>
    <lineage>
        <taxon>Eukaryota</taxon>
        <taxon>Metazoa</taxon>
        <taxon>Spiralia</taxon>
        <taxon>Lophotrochozoa</taxon>
        <taxon>Mollusca</taxon>
        <taxon>Gastropoda</taxon>
        <taxon>Heterobranchia</taxon>
        <taxon>Euthyneura</taxon>
        <taxon>Panpulmonata</taxon>
        <taxon>Sacoglossa</taxon>
        <taxon>Placobranchoidea</taxon>
        <taxon>Plakobranchidae</taxon>
        <taxon>Elysia</taxon>
    </lineage>
</organism>
<evidence type="ECO:0000313" key="3">
    <source>
        <dbReference type="EMBL" id="GFS17847.1"/>
    </source>
</evidence>
<evidence type="ECO:0000256" key="1">
    <source>
        <dbReference type="SAM" id="Phobius"/>
    </source>
</evidence>
<feature type="signal peptide" evidence="2">
    <location>
        <begin position="1"/>
        <end position="18"/>
    </location>
</feature>
<reference evidence="3 4" key="1">
    <citation type="journal article" date="2021" name="Elife">
        <title>Chloroplast acquisition without the gene transfer in kleptoplastic sea slugs, Plakobranchus ocellatus.</title>
        <authorList>
            <person name="Maeda T."/>
            <person name="Takahashi S."/>
            <person name="Yoshida T."/>
            <person name="Shimamura S."/>
            <person name="Takaki Y."/>
            <person name="Nagai Y."/>
            <person name="Toyoda A."/>
            <person name="Suzuki Y."/>
            <person name="Arimoto A."/>
            <person name="Ishii H."/>
            <person name="Satoh N."/>
            <person name="Nishiyama T."/>
            <person name="Hasebe M."/>
            <person name="Maruyama T."/>
            <person name="Minagawa J."/>
            <person name="Obokata J."/>
            <person name="Shigenobu S."/>
        </authorList>
    </citation>
    <scope>NUCLEOTIDE SEQUENCE [LARGE SCALE GENOMIC DNA]</scope>
</reference>
<proteinExistence type="predicted"/>
<dbReference type="Proteomes" id="UP000762676">
    <property type="component" value="Unassembled WGS sequence"/>
</dbReference>
<protein>
    <recommendedName>
        <fullName evidence="5">TNFR-Cys domain-containing protein</fullName>
    </recommendedName>
</protein>
<gene>
    <name evidence="3" type="ORF">ElyMa_004992500</name>
</gene>